<dbReference type="InterPro" id="IPR001083">
    <property type="entry name" value="Cu_fist_DNA-bd_dom"/>
</dbReference>
<dbReference type="SMART" id="SM01090">
    <property type="entry name" value="Copper-fist"/>
    <property type="match status" value="1"/>
</dbReference>
<dbReference type="SMART" id="SM00412">
    <property type="entry name" value="Cu_FIST"/>
    <property type="match status" value="1"/>
</dbReference>
<gene>
    <name evidence="10" type="primary">CUP2</name>
    <name evidence="10" type="ORF">K7432_001112</name>
</gene>
<dbReference type="PROSITE" id="PS01119">
    <property type="entry name" value="COPPER_FIST_1"/>
    <property type="match status" value="1"/>
</dbReference>
<evidence type="ECO:0000256" key="5">
    <source>
        <dbReference type="ARBA" id="ARBA00023015"/>
    </source>
</evidence>
<evidence type="ECO:0000256" key="6">
    <source>
        <dbReference type="ARBA" id="ARBA00023163"/>
    </source>
</evidence>
<dbReference type="EMBL" id="JASJQH010006898">
    <property type="protein sequence ID" value="KAK9728398.1"/>
    <property type="molecule type" value="Genomic_DNA"/>
</dbReference>
<dbReference type="SUPFAM" id="SSF57879">
    <property type="entry name" value="Zinc domain conserved in yeast copper-regulated transcription factors"/>
    <property type="match status" value="1"/>
</dbReference>
<feature type="domain" description="Copper-fist" evidence="9">
    <location>
        <begin position="1"/>
        <end position="40"/>
    </location>
</feature>
<organism evidence="10 11">
    <name type="scientific">Basidiobolus ranarum</name>
    <dbReference type="NCBI Taxonomy" id="34480"/>
    <lineage>
        <taxon>Eukaryota</taxon>
        <taxon>Fungi</taxon>
        <taxon>Fungi incertae sedis</taxon>
        <taxon>Zoopagomycota</taxon>
        <taxon>Entomophthoromycotina</taxon>
        <taxon>Basidiobolomycetes</taxon>
        <taxon>Basidiobolales</taxon>
        <taxon>Basidiobolaceae</taxon>
        <taxon>Basidiobolus</taxon>
    </lineage>
</organism>
<keyword evidence="4" id="KW-0186">Copper</keyword>
<evidence type="ECO:0000259" key="9">
    <source>
        <dbReference type="PROSITE" id="PS50073"/>
    </source>
</evidence>
<evidence type="ECO:0000256" key="8">
    <source>
        <dbReference type="SAM" id="MobiDB-lite"/>
    </source>
</evidence>
<keyword evidence="11" id="KW-1185">Reference proteome</keyword>
<keyword evidence="3" id="KW-0862">Zinc</keyword>
<evidence type="ECO:0000313" key="11">
    <source>
        <dbReference type="Proteomes" id="UP001479436"/>
    </source>
</evidence>
<dbReference type="Gene3D" id="3.90.430.10">
    <property type="entry name" value="Copper fist DNA-binding domain"/>
    <property type="match status" value="1"/>
</dbReference>
<dbReference type="PRINTS" id="PR00617">
    <property type="entry name" value="COPPERFIST"/>
</dbReference>
<evidence type="ECO:0000256" key="3">
    <source>
        <dbReference type="ARBA" id="ARBA00022833"/>
    </source>
</evidence>
<dbReference type="Pfam" id="PF00649">
    <property type="entry name" value="Copper-fist"/>
    <property type="match status" value="1"/>
</dbReference>
<reference evidence="10 11" key="1">
    <citation type="submission" date="2023-04" db="EMBL/GenBank/DDBJ databases">
        <title>Genome of Basidiobolus ranarum AG-B5.</title>
        <authorList>
            <person name="Stajich J.E."/>
            <person name="Carter-House D."/>
            <person name="Gryganskyi A."/>
        </authorList>
    </citation>
    <scope>NUCLEOTIDE SEQUENCE [LARGE SCALE GENOMIC DNA]</scope>
    <source>
        <strain evidence="10 11">AG-B5</strain>
    </source>
</reference>
<keyword evidence="5" id="KW-0805">Transcription regulation</keyword>
<feature type="compositionally biased region" description="Polar residues" evidence="8">
    <location>
        <begin position="153"/>
        <end position="178"/>
    </location>
</feature>
<evidence type="ECO:0000256" key="2">
    <source>
        <dbReference type="ARBA" id="ARBA00022723"/>
    </source>
</evidence>
<dbReference type="InterPro" id="IPR036395">
    <property type="entry name" value="Cu_fist_DNA-bd_dom_sf"/>
</dbReference>
<dbReference type="InterPro" id="IPR051763">
    <property type="entry name" value="Copper_Homeo_Regul"/>
</dbReference>
<dbReference type="PANTHER" id="PTHR28088:SF5">
    <property type="entry name" value="TRANSCRIPTIONAL ACTIVATOR HAA1-RELATED"/>
    <property type="match status" value="1"/>
</dbReference>
<evidence type="ECO:0000313" key="10">
    <source>
        <dbReference type="EMBL" id="KAK9728398.1"/>
    </source>
</evidence>
<name>A0ABR2WA74_9FUNG</name>
<keyword evidence="6" id="KW-0804">Transcription</keyword>
<keyword evidence="2" id="KW-0479">Metal-binding</keyword>
<feature type="region of interest" description="Disordered" evidence="8">
    <location>
        <begin position="148"/>
        <end position="178"/>
    </location>
</feature>
<dbReference type="PANTHER" id="PTHR28088">
    <property type="entry name" value="TRANSCRIPTIONAL ACTIVATOR HAA1-RELATED"/>
    <property type="match status" value="1"/>
</dbReference>
<accession>A0ABR2WA74</accession>
<comment type="subcellular location">
    <subcellularLocation>
        <location evidence="1">Nucleus</location>
    </subcellularLocation>
</comment>
<dbReference type="Proteomes" id="UP001479436">
    <property type="component" value="Unassembled WGS sequence"/>
</dbReference>
<sequence>MVLINGIKYACETCIRGHRSSSCSHLKRQLFEIKKKGRPVSQCNHCRELRKTKKIHVKCICARPDTEENDVLGEDIVDLKTSTEEVKKNEKFTVTSLLNPCRCSEGFPCRCCSTSEEVYTNMNDAGIDSKTNKTTLKNVNSCSSACKSCRSGCGSQTNTKSNSTESQQDSSPPSRSNGCCSSMNGIQPNISQSRKSDTAIVSNTEKTDTTALKDSKVNSCCSKKNESIQESPISSVSKKTASSNKDSNRAKLITSLQHSTRKLGLNHKLALESLMNPCRCGEGFGCTCFSIPDEYDFYAEFDGTGVDTEALRLTLQCGSSCGANCESCSTKCCGNKKTLDKKKINGHLNEYNSIAKEAHTYASPDPNTKNDSVLTIVENVSNKHGLKRSADDANLDDLSSVDKNELIQSVYRSVNPAKNCCQPQEHPNESDAAKSIVETKLEKKCCSSHANTTEEKAQDAKAKTGSCCGSGDKDSTGGCSCCFDPENPTFYVDTDGIKTCGCGCSKPASDCSHCLKDFCEEIILKPPSSCRTSHSQ</sequence>
<evidence type="ECO:0000256" key="7">
    <source>
        <dbReference type="ARBA" id="ARBA00023242"/>
    </source>
</evidence>
<evidence type="ECO:0000256" key="1">
    <source>
        <dbReference type="ARBA" id="ARBA00004123"/>
    </source>
</evidence>
<comment type="caution">
    <text evidence="10">The sequence shown here is derived from an EMBL/GenBank/DDBJ whole genome shotgun (WGS) entry which is preliminary data.</text>
</comment>
<dbReference type="PROSITE" id="PS50073">
    <property type="entry name" value="COPPER_FIST_2"/>
    <property type="match status" value="1"/>
</dbReference>
<evidence type="ECO:0000256" key="4">
    <source>
        <dbReference type="ARBA" id="ARBA00023008"/>
    </source>
</evidence>
<protein>
    <submittedName>
        <fullName evidence="10">Copper-binding transcription factor</fullName>
    </submittedName>
</protein>
<keyword evidence="7" id="KW-0539">Nucleus</keyword>
<proteinExistence type="predicted"/>